<evidence type="ECO:0000256" key="3">
    <source>
        <dbReference type="ARBA" id="ARBA00012949"/>
    </source>
</evidence>
<dbReference type="PROSITE" id="PS50253">
    <property type="entry name" value="COX3"/>
    <property type="match status" value="1"/>
</dbReference>
<comment type="subcellular location">
    <subcellularLocation>
        <location evidence="10">Cell membrane</location>
        <topology evidence="10">Multi-pass membrane protein</topology>
    </subcellularLocation>
    <subcellularLocation>
        <location evidence="1">Membrane</location>
        <topology evidence="1">Multi-pass membrane protein</topology>
    </subcellularLocation>
</comment>
<dbReference type="EC" id="7.1.1.9" evidence="3"/>
<dbReference type="Gene3D" id="1.10.287.70">
    <property type="match status" value="1"/>
</dbReference>
<protein>
    <recommendedName>
        <fullName evidence="3">cytochrome-c oxidase</fullName>
        <ecNumber evidence="3">7.1.1.9</ecNumber>
    </recommendedName>
    <alternativeName>
        <fullName evidence="8">Cytochrome aa3 subunit 3</fullName>
    </alternativeName>
    <alternativeName>
        <fullName evidence="9">Cytochrome c oxidase polypeptide III</fullName>
    </alternativeName>
</protein>
<dbReference type="FunFam" id="1.20.120.80:FF:000003">
    <property type="entry name" value="Cytochrome c oxidase subunit 3"/>
    <property type="match status" value="1"/>
</dbReference>
<comment type="caution">
    <text evidence="13">The sequence shown here is derived from an EMBL/GenBank/DDBJ whole genome shotgun (WGS) entry which is preliminary data.</text>
</comment>
<dbReference type="CDD" id="cd01665">
    <property type="entry name" value="Cyt_c_Oxidase_III"/>
    <property type="match status" value="1"/>
</dbReference>
<keyword evidence="7 11" id="KW-0472">Membrane</keyword>
<dbReference type="PANTHER" id="PTHR11403:SF7">
    <property type="entry name" value="CYTOCHROME C OXIDASE SUBUNIT 3"/>
    <property type="match status" value="1"/>
</dbReference>
<evidence type="ECO:0000313" key="13">
    <source>
        <dbReference type="EMBL" id="PZN82153.1"/>
    </source>
</evidence>
<accession>A0A2W4RG76</accession>
<dbReference type="Gene3D" id="1.20.120.80">
    <property type="entry name" value="Cytochrome c oxidase, subunit III, four-helix bundle"/>
    <property type="match status" value="1"/>
</dbReference>
<dbReference type="GO" id="GO:0019646">
    <property type="term" value="P:aerobic electron transport chain"/>
    <property type="evidence" value="ECO:0007669"/>
    <property type="project" value="InterPro"/>
</dbReference>
<reference evidence="13 14" key="1">
    <citation type="journal article" date="2018" name="Aquat. Microb. Ecol.">
        <title>Gammaproteobacterial methanotrophs dominate.</title>
        <authorList>
            <person name="Rissanen A.J."/>
            <person name="Saarenheimo J."/>
            <person name="Tiirola M."/>
            <person name="Peura S."/>
            <person name="Aalto S.L."/>
            <person name="Karvinen A."/>
            <person name="Nykanen H."/>
        </authorList>
    </citation>
    <scope>NUCLEOTIDE SEQUENCE [LARGE SCALE GENOMIC DNA]</scope>
    <source>
        <strain evidence="13">AMbin10</strain>
    </source>
</reference>
<evidence type="ECO:0000256" key="8">
    <source>
        <dbReference type="ARBA" id="ARBA00031400"/>
    </source>
</evidence>
<feature type="transmembrane region" description="Helical" evidence="11">
    <location>
        <begin position="47"/>
        <end position="65"/>
    </location>
</feature>
<feature type="transmembrane region" description="Helical" evidence="11">
    <location>
        <begin position="191"/>
        <end position="208"/>
    </location>
</feature>
<sequence length="295" mass="32679">MASTTKDAYYIPHKAQWPIFGSIGLSTLLAGFANYLNGASYGSTMMIVGLGVLITMLFGWFSTVINESESGIFNHQVDVSFRWGMAWFIFSEVMFFAAFFGALYYTRVLSVSWLAGDESFSLGTTKELLWKGFTGAWPTNGPGHVGGLEDGTFHPMGAWGLPALNTLILLSSGATVTWAHWGLLAENRAQLIKGLIATVILGFTFVFLQATEYHEAYTEMGLTLGTGIYGSTFFMLTGFHGLHVTIGAIFLTVVLFRSARGHFTAKHHFAFEAAAWYWHFVDVVWLGLFIFVYWL</sequence>
<feature type="transmembrane region" description="Helical" evidence="11">
    <location>
        <begin position="276"/>
        <end position="294"/>
    </location>
</feature>
<comment type="similarity">
    <text evidence="2 10">Belongs to the cytochrome c oxidase subunit 3 family.</text>
</comment>
<feature type="transmembrane region" description="Helical" evidence="11">
    <location>
        <begin position="228"/>
        <end position="256"/>
    </location>
</feature>
<evidence type="ECO:0000256" key="4">
    <source>
        <dbReference type="ARBA" id="ARBA00022692"/>
    </source>
</evidence>
<keyword evidence="6 11" id="KW-1133">Transmembrane helix</keyword>
<keyword evidence="4 10" id="KW-0812">Transmembrane</keyword>
<dbReference type="InterPro" id="IPR033945">
    <property type="entry name" value="Cyt_c_oxase_su3_dom"/>
</dbReference>
<gene>
    <name evidence="13" type="ORF">DM484_06970</name>
</gene>
<dbReference type="InterPro" id="IPR035973">
    <property type="entry name" value="Cyt_c_oxidase_su3-like_sf"/>
</dbReference>
<evidence type="ECO:0000256" key="1">
    <source>
        <dbReference type="ARBA" id="ARBA00004141"/>
    </source>
</evidence>
<evidence type="ECO:0000256" key="9">
    <source>
        <dbReference type="ARBA" id="ARBA00031625"/>
    </source>
</evidence>
<evidence type="ECO:0000256" key="11">
    <source>
        <dbReference type="SAM" id="Phobius"/>
    </source>
</evidence>
<evidence type="ECO:0000256" key="5">
    <source>
        <dbReference type="ARBA" id="ARBA00022967"/>
    </source>
</evidence>
<dbReference type="InterPro" id="IPR013833">
    <property type="entry name" value="Cyt_c_oxidase_su3_a-hlx"/>
</dbReference>
<organism evidence="13 14">
    <name type="scientific">Candidatus Methylumidiphilus alinenensis</name>
    <dbReference type="NCBI Taxonomy" id="2202197"/>
    <lineage>
        <taxon>Bacteria</taxon>
        <taxon>Pseudomonadati</taxon>
        <taxon>Pseudomonadota</taxon>
        <taxon>Gammaproteobacteria</taxon>
        <taxon>Methylococcales</taxon>
        <taxon>Candidatus Methylumidiphilus</taxon>
    </lineage>
</organism>
<evidence type="ECO:0000313" key="14">
    <source>
        <dbReference type="Proteomes" id="UP000249396"/>
    </source>
</evidence>
<dbReference type="Pfam" id="PF00510">
    <property type="entry name" value="COX3"/>
    <property type="match status" value="2"/>
</dbReference>
<keyword evidence="5" id="KW-1278">Translocase</keyword>
<proteinExistence type="inferred from homology"/>
<evidence type="ECO:0000256" key="7">
    <source>
        <dbReference type="ARBA" id="ARBA00023136"/>
    </source>
</evidence>
<dbReference type="GO" id="GO:0005886">
    <property type="term" value="C:plasma membrane"/>
    <property type="evidence" value="ECO:0007669"/>
    <property type="project" value="UniProtKB-SubCell"/>
</dbReference>
<evidence type="ECO:0000256" key="2">
    <source>
        <dbReference type="ARBA" id="ARBA00010581"/>
    </source>
</evidence>
<feature type="domain" description="Heme-copper oxidase subunit III family profile" evidence="12">
    <location>
        <begin position="5"/>
        <end position="295"/>
    </location>
</feature>
<dbReference type="InterPro" id="IPR024791">
    <property type="entry name" value="Cyt_c/ubiquinol_Oxase_su3"/>
</dbReference>
<dbReference type="SUPFAM" id="SSF81452">
    <property type="entry name" value="Cytochrome c oxidase subunit III-like"/>
    <property type="match status" value="1"/>
</dbReference>
<name>A0A2W4RG76_9GAMM</name>
<evidence type="ECO:0000259" key="12">
    <source>
        <dbReference type="PROSITE" id="PS50253"/>
    </source>
</evidence>
<evidence type="ECO:0000256" key="10">
    <source>
        <dbReference type="RuleBase" id="RU003376"/>
    </source>
</evidence>
<dbReference type="Proteomes" id="UP000249396">
    <property type="component" value="Unassembled WGS sequence"/>
</dbReference>
<dbReference type="PANTHER" id="PTHR11403">
    <property type="entry name" value="CYTOCHROME C OXIDASE SUBUNIT III"/>
    <property type="match status" value="1"/>
</dbReference>
<feature type="transmembrane region" description="Helical" evidence="11">
    <location>
        <begin position="85"/>
        <end position="105"/>
    </location>
</feature>
<dbReference type="EMBL" id="QJPH01000232">
    <property type="protein sequence ID" value="PZN82153.1"/>
    <property type="molecule type" value="Genomic_DNA"/>
</dbReference>
<dbReference type="InterPro" id="IPR000298">
    <property type="entry name" value="Cyt_c_oxidase-like_su3"/>
</dbReference>
<evidence type="ECO:0000256" key="6">
    <source>
        <dbReference type="ARBA" id="ARBA00022989"/>
    </source>
</evidence>
<feature type="transmembrane region" description="Helical" evidence="11">
    <location>
        <begin position="15"/>
        <end position="35"/>
    </location>
</feature>
<dbReference type="GO" id="GO:0004129">
    <property type="term" value="F:cytochrome-c oxidase activity"/>
    <property type="evidence" value="ECO:0007669"/>
    <property type="project" value="UniProtKB-EC"/>
</dbReference>
<dbReference type="AlphaFoldDB" id="A0A2W4RG76"/>